<dbReference type="EMBL" id="NBSK02000009">
    <property type="protein sequence ID" value="KAJ0188139.1"/>
    <property type="molecule type" value="Genomic_DNA"/>
</dbReference>
<organism evidence="2 3">
    <name type="scientific">Lactuca sativa</name>
    <name type="common">Garden lettuce</name>
    <dbReference type="NCBI Taxonomy" id="4236"/>
    <lineage>
        <taxon>Eukaryota</taxon>
        <taxon>Viridiplantae</taxon>
        <taxon>Streptophyta</taxon>
        <taxon>Embryophyta</taxon>
        <taxon>Tracheophyta</taxon>
        <taxon>Spermatophyta</taxon>
        <taxon>Magnoliopsida</taxon>
        <taxon>eudicotyledons</taxon>
        <taxon>Gunneridae</taxon>
        <taxon>Pentapetalae</taxon>
        <taxon>asterids</taxon>
        <taxon>campanulids</taxon>
        <taxon>Asterales</taxon>
        <taxon>Asteraceae</taxon>
        <taxon>Cichorioideae</taxon>
        <taxon>Cichorieae</taxon>
        <taxon>Lactucinae</taxon>
        <taxon>Lactuca</taxon>
    </lineage>
</organism>
<dbReference type="Proteomes" id="UP000235145">
    <property type="component" value="Unassembled WGS sequence"/>
</dbReference>
<proteinExistence type="predicted"/>
<reference evidence="2 3" key="1">
    <citation type="journal article" date="2017" name="Nat. Commun.">
        <title>Genome assembly with in vitro proximity ligation data and whole-genome triplication in lettuce.</title>
        <authorList>
            <person name="Reyes-Chin-Wo S."/>
            <person name="Wang Z."/>
            <person name="Yang X."/>
            <person name="Kozik A."/>
            <person name="Arikit S."/>
            <person name="Song C."/>
            <person name="Xia L."/>
            <person name="Froenicke L."/>
            <person name="Lavelle D.O."/>
            <person name="Truco M.J."/>
            <person name="Xia R."/>
            <person name="Zhu S."/>
            <person name="Xu C."/>
            <person name="Xu H."/>
            <person name="Xu X."/>
            <person name="Cox K."/>
            <person name="Korf I."/>
            <person name="Meyers B.C."/>
            <person name="Michelmore R.W."/>
        </authorList>
    </citation>
    <scope>NUCLEOTIDE SEQUENCE [LARGE SCALE GENOMIC DNA]</scope>
    <source>
        <strain evidence="3">cv. Salinas</strain>
        <tissue evidence="2">Seedlings</tissue>
    </source>
</reference>
<feature type="region of interest" description="Disordered" evidence="1">
    <location>
        <begin position="406"/>
        <end position="428"/>
    </location>
</feature>
<dbReference type="PANTHER" id="PTHR47150">
    <property type="entry name" value="OS12G0169200 PROTEIN"/>
    <property type="match status" value="1"/>
</dbReference>
<dbReference type="PANTHER" id="PTHR47150:SF4">
    <property type="entry name" value="HARBINGER TRANSPOSASE-DERIVED PROTEIN-RELATED"/>
    <property type="match status" value="1"/>
</dbReference>
<evidence type="ECO:0000313" key="2">
    <source>
        <dbReference type="EMBL" id="KAJ0188139.1"/>
    </source>
</evidence>
<evidence type="ECO:0000313" key="3">
    <source>
        <dbReference type="Proteomes" id="UP000235145"/>
    </source>
</evidence>
<keyword evidence="3" id="KW-1185">Reference proteome</keyword>
<comment type="caution">
    <text evidence="2">The sequence shown here is derived from an EMBL/GenBank/DDBJ whole genome shotgun (WGS) entry which is preliminary data.</text>
</comment>
<accession>A0A9R1WVJ6</accession>
<dbReference type="Pfam" id="PF04827">
    <property type="entry name" value="Plant_tran"/>
    <property type="match status" value="1"/>
</dbReference>
<evidence type="ECO:0000256" key="1">
    <source>
        <dbReference type="SAM" id="MobiDB-lite"/>
    </source>
</evidence>
<evidence type="ECO:0008006" key="4">
    <source>
        <dbReference type="Google" id="ProtNLM"/>
    </source>
</evidence>
<gene>
    <name evidence="2" type="ORF">LSAT_V11C900456660</name>
</gene>
<dbReference type="InterPro" id="IPR006912">
    <property type="entry name" value="Harbinger_derived_prot"/>
</dbReference>
<name>A0A9R1WVJ6_LACSA</name>
<feature type="compositionally biased region" description="Acidic residues" evidence="1">
    <location>
        <begin position="410"/>
        <end position="428"/>
    </location>
</feature>
<sequence>MVILSNIDMNNFAGSIASSSSDDDSFDEDDLVLYTLLSAARNRVQQRGESTNTEKRRRISIVRDRMAAHELLVRDYFASDSLYDLSKFEDRDLENNYEFFQLRWDARGKRGFSTLQKCTAALRQLAYDIAADASDKYLKMSERTGRECAYLFCEYVIELYGDIYLRHSTRNDIEQLYAAHEAKHGLLGMLGSIDCTHWEWANCPNAWRGQFTRGDHGIPTIILESVASHDLWIWHAFFGMAGSNNDLNGKAPNMLFVVNEHQYNYGYYLGDEIYPEYATFVKSFSFPTDEKRQLFKLAQESARKDVEQAFGVLKQKWHIIKHPTWSWNREKLTKVLTACVILHNMIIEEEGRAICMYNPEDILNPPAVIQVGNPAYFTRLLEIQNSETHHNLRNDLTEHIWQRQFQQNGDNDDDGDDDEDDNDEHDEF</sequence>
<dbReference type="AlphaFoldDB" id="A0A9R1WVJ6"/>
<protein>
    <recommendedName>
        <fullName evidence="4">DDE Tnp4 domain-containing protein</fullName>
    </recommendedName>
</protein>